<evidence type="ECO:0000313" key="1">
    <source>
        <dbReference type="EMBL" id="SHE44427.1"/>
    </source>
</evidence>
<dbReference type="AlphaFoldDB" id="A0A1M4TJG3"/>
<evidence type="ECO:0000313" key="2">
    <source>
        <dbReference type="Proteomes" id="UP000184127"/>
    </source>
</evidence>
<dbReference type="EMBL" id="FQUR01000007">
    <property type="protein sequence ID" value="SHE44427.1"/>
    <property type="molecule type" value="Genomic_DNA"/>
</dbReference>
<protein>
    <submittedName>
        <fullName evidence="1">Uncharacterized protein</fullName>
    </submittedName>
</protein>
<reference evidence="2" key="1">
    <citation type="submission" date="2016-11" db="EMBL/GenBank/DDBJ databases">
        <authorList>
            <person name="Varghese N."/>
            <person name="Submissions S."/>
        </authorList>
    </citation>
    <scope>NUCLEOTIDE SEQUENCE [LARGE SCALE GENOMIC DNA]</scope>
    <source>
        <strain evidence="2">DSM 18761</strain>
    </source>
</reference>
<keyword evidence="2" id="KW-1185">Reference proteome</keyword>
<proteinExistence type="predicted"/>
<organism evidence="1 2">
    <name type="scientific">Thermoanaerobacter uzonensis DSM 18761</name>
    <dbReference type="NCBI Taxonomy" id="1123369"/>
    <lineage>
        <taxon>Bacteria</taxon>
        <taxon>Bacillati</taxon>
        <taxon>Bacillota</taxon>
        <taxon>Clostridia</taxon>
        <taxon>Thermoanaerobacterales</taxon>
        <taxon>Thermoanaerobacteraceae</taxon>
        <taxon>Thermoanaerobacter</taxon>
    </lineage>
</organism>
<name>A0A1M4TJG3_9THEO</name>
<gene>
    <name evidence="1" type="ORF">SAMN02745195_00379</name>
</gene>
<sequence>MILFFVFIFIAYAIYFKPITVNELLISKNLSTQQFTFLNVFNDDSNIEIKDENKINNLLSYIKQLTIEPSFKKNIPHIKNTYLMIFDNPNDSISIRIEVLSENYIEICSDVSNKIRCKKYRVLNKPIDIEYISDLLK</sequence>
<accession>A0A1M4TJG3</accession>
<dbReference type="Proteomes" id="UP000184127">
    <property type="component" value="Unassembled WGS sequence"/>
</dbReference>